<reference evidence="1" key="1">
    <citation type="submission" date="2023-07" db="EMBL/GenBank/DDBJ databases">
        <title>draft genome sequence of fig (Ficus carica).</title>
        <authorList>
            <person name="Takahashi T."/>
            <person name="Nishimura K."/>
        </authorList>
    </citation>
    <scope>NUCLEOTIDE SEQUENCE</scope>
</reference>
<dbReference type="Proteomes" id="UP001187192">
    <property type="component" value="Unassembled WGS sequence"/>
</dbReference>
<proteinExistence type="predicted"/>
<comment type="caution">
    <text evidence="1">The sequence shown here is derived from an EMBL/GenBank/DDBJ whole genome shotgun (WGS) entry which is preliminary data.</text>
</comment>
<dbReference type="EMBL" id="BTGU01000111">
    <property type="protein sequence ID" value="GMN61376.1"/>
    <property type="molecule type" value="Genomic_DNA"/>
</dbReference>
<evidence type="ECO:0000313" key="2">
    <source>
        <dbReference type="Proteomes" id="UP001187192"/>
    </source>
</evidence>
<organism evidence="1 2">
    <name type="scientific">Ficus carica</name>
    <name type="common">Common fig</name>
    <dbReference type="NCBI Taxonomy" id="3494"/>
    <lineage>
        <taxon>Eukaryota</taxon>
        <taxon>Viridiplantae</taxon>
        <taxon>Streptophyta</taxon>
        <taxon>Embryophyta</taxon>
        <taxon>Tracheophyta</taxon>
        <taxon>Spermatophyta</taxon>
        <taxon>Magnoliopsida</taxon>
        <taxon>eudicotyledons</taxon>
        <taxon>Gunneridae</taxon>
        <taxon>Pentapetalae</taxon>
        <taxon>rosids</taxon>
        <taxon>fabids</taxon>
        <taxon>Rosales</taxon>
        <taxon>Moraceae</taxon>
        <taxon>Ficeae</taxon>
        <taxon>Ficus</taxon>
    </lineage>
</organism>
<evidence type="ECO:0000313" key="1">
    <source>
        <dbReference type="EMBL" id="GMN61376.1"/>
    </source>
</evidence>
<name>A0AA88DTI0_FICCA</name>
<dbReference type="AlphaFoldDB" id="A0AA88DTI0"/>
<sequence length="175" mass="18968">MLAQLITMTGHSKQTTHYGLALVSNTSSFVLLASSSIANSLTMTGHHEGETPHGLALMNKPSRLLSLAPLASQGLHTSTPLRPAITRRSHLMLLALVSKTPSLAYLANWDKKGRPPHRDQDKHASLACWLARASSRLHLRLANLGRGYLMVPSLDEQASLAWLLGKMGHAWPATS</sequence>
<accession>A0AA88DTI0</accession>
<gene>
    <name evidence="1" type="ORF">TIFTF001_030469</name>
</gene>
<protein>
    <submittedName>
        <fullName evidence="1">Uncharacterized protein</fullName>
    </submittedName>
</protein>
<keyword evidence="2" id="KW-1185">Reference proteome</keyword>